<comment type="caution">
    <text evidence="1">The sequence shown here is derived from an EMBL/GenBank/DDBJ whole genome shotgun (WGS) entry which is preliminary data.</text>
</comment>
<name>A0A0F9GIL7_9ZZZZ</name>
<reference evidence="1" key="1">
    <citation type="journal article" date="2015" name="Nature">
        <title>Complex archaea that bridge the gap between prokaryotes and eukaryotes.</title>
        <authorList>
            <person name="Spang A."/>
            <person name="Saw J.H."/>
            <person name="Jorgensen S.L."/>
            <person name="Zaremba-Niedzwiedzka K."/>
            <person name="Martijn J."/>
            <person name="Lind A.E."/>
            <person name="van Eijk R."/>
            <person name="Schleper C."/>
            <person name="Guy L."/>
            <person name="Ettema T.J."/>
        </authorList>
    </citation>
    <scope>NUCLEOTIDE SEQUENCE</scope>
</reference>
<organism evidence="1">
    <name type="scientific">marine sediment metagenome</name>
    <dbReference type="NCBI Taxonomy" id="412755"/>
    <lineage>
        <taxon>unclassified sequences</taxon>
        <taxon>metagenomes</taxon>
        <taxon>ecological metagenomes</taxon>
    </lineage>
</organism>
<proteinExistence type="predicted"/>
<evidence type="ECO:0000313" key="1">
    <source>
        <dbReference type="EMBL" id="KKL98679.1"/>
    </source>
</evidence>
<dbReference type="EMBL" id="LAZR01017858">
    <property type="protein sequence ID" value="KKL98679.1"/>
    <property type="molecule type" value="Genomic_DNA"/>
</dbReference>
<dbReference type="AlphaFoldDB" id="A0A0F9GIL7"/>
<gene>
    <name evidence="1" type="ORF">LCGC14_1822050</name>
</gene>
<sequence>MDIDSLFNIVFQGKCPKCNGNMSPYFEDEKIYNKCEDCQHIVLELEKQTR</sequence>
<accession>A0A0F9GIL7</accession>
<protein>
    <submittedName>
        <fullName evidence="1">Uncharacterized protein</fullName>
    </submittedName>
</protein>